<keyword evidence="8" id="KW-1185">Reference proteome</keyword>
<dbReference type="InterPro" id="IPR012675">
    <property type="entry name" value="Beta-grasp_dom_sf"/>
</dbReference>
<evidence type="ECO:0000313" key="7">
    <source>
        <dbReference type="EMBL" id="MDT1064551.1"/>
    </source>
</evidence>
<dbReference type="PANTHER" id="PTHR44379:SF5">
    <property type="entry name" value="OXIDOREDUCTASE WITH IRON-SULFUR SUBUNIT"/>
    <property type="match status" value="1"/>
</dbReference>
<dbReference type="PANTHER" id="PTHR44379">
    <property type="entry name" value="OXIDOREDUCTASE WITH IRON-SULFUR SUBUNIT"/>
    <property type="match status" value="1"/>
</dbReference>
<proteinExistence type="predicted"/>
<evidence type="ECO:0000256" key="1">
    <source>
        <dbReference type="ARBA" id="ARBA00022714"/>
    </source>
</evidence>
<keyword evidence="4" id="KW-0408">Iron</keyword>
<keyword evidence="3" id="KW-0560">Oxidoreductase</keyword>
<dbReference type="InterPro" id="IPR001041">
    <property type="entry name" value="2Fe-2S_ferredoxin-type"/>
</dbReference>
<dbReference type="Proteomes" id="UP001251085">
    <property type="component" value="Unassembled WGS sequence"/>
</dbReference>
<evidence type="ECO:0000313" key="8">
    <source>
        <dbReference type="Proteomes" id="UP001251085"/>
    </source>
</evidence>
<dbReference type="Gene3D" id="1.10.150.120">
    <property type="entry name" value="[2Fe-2S]-binding domain"/>
    <property type="match status" value="1"/>
</dbReference>
<dbReference type="Pfam" id="PF01799">
    <property type="entry name" value="Fer2_2"/>
    <property type="match status" value="1"/>
</dbReference>
<dbReference type="CDD" id="cd00207">
    <property type="entry name" value="fer2"/>
    <property type="match status" value="1"/>
</dbReference>
<protein>
    <submittedName>
        <fullName evidence="7">(2Fe-2S)-binding protein</fullName>
    </submittedName>
</protein>
<dbReference type="Gene3D" id="3.10.20.30">
    <property type="match status" value="1"/>
</dbReference>
<dbReference type="InterPro" id="IPR036884">
    <property type="entry name" value="2Fe-2S-bd_dom_sf"/>
</dbReference>
<keyword evidence="1" id="KW-0001">2Fe-2S</keyword>
<name>A0ABU3EKE6_9RHOB</name>
<organism evidence="7 8">
    <name type="scientific">Paracoccus broussonetiae</name>
    <dbReference type="NCBI Taxonomy" id="3075834"/>
    <lineage>
        <taxon>Bacteria</taxon>
        <taxon>Pseudomonadati</taxon>
        <taxon>Pseudomonadota</taxon>
        <taxon>Alphaproteobacteria</taxon>
        <taxon>Rhodobacterales</taxon>
        <taxon>Paracoccaceae</taxon>
        <taxon>Paracoccus</taxon>
    </lineage>
</organism>
<dbReference type="PROSITE" id="PS00197">
    <property type="entry name" value="2FE2S_FER_1"/>
    <property type="match status" value="1"/>
</dbReference>
<accession>A0ABU3EKE6</accession>
<dbReference type="SUPFAM" id="SSF47741">
    <property type="entry name" value="CO dehydrogenase ISP C-domain like"/>
    <property type="match status" value="1"/>
</dbReference>
<dbReference type="InterPro" id="IPR002888">
    <property type="entry name" value="2Fe-2S-bd"/>
</dbReference>
<evidence type="ECO:0000256" key="5">
    <source>
        <dbReference type="ARBA" id="ARBA00023014"/>
    </source>
</evidence>
<sequence length="187" mass="19941">MTKFHLEFTVNGEARSASVDGYRSLLDTLREEMGLTGTKKGCDVGDCGACTVMVNGEPVNACLMLAAEAQGARIVTVEGLQSGPDDLHPLQEAFMEHGASQCGFCTPGILMMAKNLLDQNPLPTDEEIRFGLSGNICRCTGYTKIFEAIRTAGQRMAAARSADAASCGCGCRTEIRVKRREPISAEG</sequence>
<comment type="caution">
    <text evidence="7">The sequence shown here is derived from an EMBL/GenBank/DDBJ whole genome shotgun (WGS) entry which is preliminary data.</text>
</comment>
<keyword evidence="5" id="KW-0411">Iron-sulfur</keyword>
<dbReference type="Pfam" id="PF00111">
    <property type="entry name" value="Fer2"/>
    <property type="match status" value="1"/>
</dbReference>
<keyword evidence="2" id="KW-0479">Metal-binding</keyword>
<evidence type="ECO:0000256" key="3">
    <source>
        <dbReference type="ARBA" id="ARBA00023002"/>
    </source>
</evidence>
<dbReference type="SUPFAM" id="SSF54292">
    <property type="entry name" value="2Fe-2S ferredoxin-like"/>
    <property type="match status" value="1"/>
</dbReference>
<dbReference type="RefSeq" id="WP_311761636.1">
    <property type="nucleotide sequence ID" value="NZ_JAVRQI010000025.1"/>
</dbReference>
<evidence type="ECO:0000259" key="6">
    <source>
        <dbReference type="PROSITE" id="PS51085"/>
    </source>
</evidence>
<dbReference type="InterPro" id="IPR051452">
    <property type="entry name" value="Diverse_Oxidoreductases"/>
</dbReference>
<evidence type="ECO:0000256" key="2">
    <source>
        <dbReference type="ARBA" id="ARBA00022723"/>
    </source>
</evidence>
<reference evidence="8" key="1">
    <citation type="submission" date="2023-07" db="EMBL/GenBank/DDBJ databases">
        <title>Characterization of two Paracoccaceae strains isolated from Phycosphere and proposal of Xinfangfangia lacusdiani sp. nov.</title>
        <authorList>
            <person name="Deng Y."/>
            <person name="Zhang Y.Q."/>
        </authorList>
    </citation>
    <scope>NUCLEOTIDE SEQUENCE [LARGE SCALE GENOMIC DNA]</scope>
    <source>
        <strain evidence="8">CPCC 101403</strain>
    </source>
</reference>
<dbReference type="EMBL" id="JAVRQI010000025">
    <property type="protein sequence ID" value="MDT1064551.1"/>
    <property type="molecule type" value="Genomic_DNA"/>
</dbReference>
<gene>
    <name evidence="7" type="ORF">RM190_22010</name>
</gene>
<dbReference type="InterPro" id="IPR006058">
    <property type="entry name" value="2Fe2S_fd_BS"/>
</dbReference>
<dbReference type="InterPro" id="IPR036010">
    <property type="entry name" value="2Fe-2S_ferredoxin-like_sf"/>
</dbReference>
<feature type="domain" description="2Fe-2S ferredoxin-type" evidence="6">
    <location>
        <begin position="4"/>
        <end position="80"/>
    </location>
</feature>
<evidence type="ECO:0000256" key="4">
    <source>
        <dbReference type="ARBA" id="ARBA00023004"/>
    </source>
</evidence>
<dbReference type="PROSITE" id="PS51085">
    <property type="entry name" value="2FE2S_FER_2"/>
    <property type="match status" value="1"/>
</dbReference>